<dbReference type="AlphaFoldDB" id="X1JLS0"/>
<comment type="caution">
    <text evidence="2">The sequence shown here is derived from an EMBL/GenBank/DDBJ whole genome shotgun (WGS) entry which is preliminary data.</text>
</comment>
<accession>X1JLS0</accession>
<dbReference type="Gene3D" id="1.50.10.20">
    <property type="match status" value="1"/>
</dbReference>
<proteinExistence type="predicted"/>
<keyword evidence="1" id="KW-1133">Transmembrane helix</keyword>
<dbReference type="InterPro" id="IPR008928">
    <property type="entry name" value="6-hairpin_glycosidase_sf"/>
</dbReference>
<keyword evidence="1" id="KW-0472">Membrane</keyword>
<gene>
    <name evidence="2" type="ORF">S06H3_01072</name>
</gene>
<protein>
    <recommendedName>
        <fullName evidence="3">D-glucuronyl C5-epimerase C-terminal domain-containing protein</fullName>
    </recommendedName>
</protein>
<dbReference type="EMBL" id="BARV01000248">
    <property type="protein sequence ID" value="GAH95691.1"/>
    <property type="molecule type" value="Genomic_DNA"/>
</dbReference>
<sequence>MDIKIKNLYLYIFLALFVIAFLFILGWVNYQPWPAFEPFTASLITADSESPEIPETPEVPETFKDLVQEKIEQGKEFLYRMEHPEEHGFYKRYDAINDTFEGRLHTVYSASIIYTFLYIYDYDQDEEILKHLSGWGDFLLSMQDKDKNSKRYGAFSYSYFLNSKEKEKKYVVGTSALSIFTLLRLYEITGQDKYLESAKSAGDWLITMQREDGVVKPYTRYSNGKWVFGKKESLLYNGQCLSALSKLYNATKIQKYYSAAEKIAKHFAQKYEDA</sequence>
<dbReference type="InterPro" id="IPR005198">
    <property type="entry name" value="Glyco_hydro_76"/>
</dbReference>
<reference evidence="2" key="1">
    <citation type="journal article" date="2014" name="Front. Microbiol.">
        <title>High frequency of phylogenetically diverse reductive dehalogenase-homologous genes in deep subseafloor sedimentary metagenomes.</title>
        <authorList>
            <person name="Kawai M."/>
            <person name="Futagami T."/>
            <person name="Toyoda A."/>
            <person name="Takaki Y."/>
            <person name="Nishi S."/>
            <person name="Hori S."/>
            <person name="Arai W."/>
            <person name="Tsubouchi T."/>
            <person name="Morono Y."/>
            <person name="Uchiyama I."/>
            <person name="Ito T."/>
            <person name="Fujiyama A."/>
            <person name="Inagaki F."/>
            <person name="Takami H."/>
        </authorList>
    </citation>
    <scope>NUCLEOTIDE SEQUENCE</scope>
    <source>
        <strain evidence="2">Expedition CK06-06</strain>
    </source>
</reference>
<evidence type="ECO:0000313" key="2">
    <source>
        <dbReference type="EMBL" id="GAH95691.1"/>
    </source>
</evidence>
<evidence type="ECO:0008006" key="3">
    <source>
        <dbReference type="Google" id="ProtNLM"/>
    </source>
</evidence>
<organism evidence="2">
    <name type="scientific">marine sediment metagenome</name>
    <dbReference type="NCBI Taxonomy" id="412755"/>
    <lineage>
        <taxon>unclassified sequences</taxon>
        <taxon>metagenomes</taxon>
        <taxon>ecological metagenomes</taxon>
    </lineage>
</organism>
<name>X1JLS0_9ZZZZ</name>
<dbReference type="Pfam" id="PF03663">
    <property type="entry name" value="Glyco_hydro_76"/>
    <property type="match status" value="1"/>
</dbReference>
<evidence type="ECO:0000256" key="1">
    <source>
        <dbReference type="SAM" id="Phobius"/>
    </source>
</evidence>
<feature type="transmembrane region" description="Helical" evidence="1">
    <location>
        <begin position="7"/>
        <end position="28"/>
    </location>
</feature>
<keyword evidence="1" id="KW-0812">Transmembrane</keyword>
<dbReference type="GO" id="GO:0005975">
    <property type="term" value="P:carbohydrate metabolic process"/>
    <property type="evidence" value="ECO:0007669"/>
    <property type="project" value="InterPro"/>
</dbReference>
<dbReference type="SUPFAM" id="SSF48208">
    <property type="entry name" value="Six-hairpin glycosidases"/>
    <property type="match status" value="1"/>
</dbReference>
<feature type="non-terminal residue" evidence="2">
    <location>
        <position position="274"/>
    </location>
</feature>